<dbReference type="AlphaFoldDB" id="A0A4U6TBK8"/>
<dbReference type="InterPro" id="IPR051266">
    <property type="entry name" value="CLCR"/>
</dbReference>
<dbReference type="EMBL" id="CM016559">
    <property type="protein sequence ID" value="TKV99410.1"/>
    <property type="molecule type" value="Genomic_DNA"/>
</dbReference>
<name>A0A4U6TBK8_SETVI</name>
<gene>
    <name evidence="2" type="ORF">SEVIR_8G041800v2</name>
</gene>
<dbReference type="PANTHER" id="PTHR10579">
    <property type="entry name" value="CALCIUM-ACTIVATED CHLORIDE CHANNEL REGULATOR"/>
    <property type="match status" value="1"/>
</dbReference>
<dbReference type="Gramene" id="TKV99410">
    <property type="protein sequence ID" value="TKV99410"/>
    <property type="gene ID" value="SEVIR_8G041800v2"/>
</dbReference>
<dbReference type="OMA" id="INISHSM"/>
<keyword evidence="3" id="KW-1185">Reference proteome</keyword>
<organism evidence="2 3">
    <name type="scientific">Setaria viridis</name>
    <name type="common">Green bristlegrass</name>
    <name type="synonym">Setaria italica subsp. viridis</name>
    <dbReference type="NCBI Taxonomy" id="4556"/>
    <lineage>
        <taxon>Eukaryota</taxon>
        <taxon>Viridiplantae</taxon>
        <taxon>Streptophyta</taxon>
        <taxon>Embryophyta</taxon>
        <taxon>Tracheophyta</taxon>
        <taxon>Spermatophyta</taxon>
        <taxon>Magnoliopsida</taxon>
        <taxon>Liliopsida</taxon>
        <taxon>Poales</taxon>
        <taxon>Poaceae</taxon>
        <taxon>PACMAD clade</taxon>
        <taxon>Panicoideae</taxon>
        <taxon>Panicodae</taxon>
        <taxon>Paniceae</taxon>
        <taxon>Cenchrinae</taxon>
        <taxon>Setaria</taxon>
    </lineage>
</organism>
<dbReference type="InterPro" id="IPR036465">
    <property type="entry name" value="vWFA_dom_sf"/>
</dbReference>
<dbReference type="InterPro" id="IPR002035">
    <property type="entry name" value="VWF_A"/>
</dbReference>
<dbReference type="SUPFAM" id="SSF53300">
    <property type="entry name" value="vWA-like"/>
    <property type="match status" value="1"/>
</dbReference>
<evidence type="ECO:0000313" key="2">
    <source>
        <dbReference type="EMBL" id="TKV99410.1"/>
    </source>
</evidence>
<dbReference type="PANTHER" id="PTHR10579:SF105">
    <property type="entry name" value="VWFA DOMAIN-CONTAINING PROTEIN"/>
    <property type="match status" value="1"/>
</dbReference>
<evidence type="ECO:0000259" key="1">
    <source>
        <dbReference type="PROSITE" id="PS50234"/>
    </source>
</evidence>
<feature type="domain" description="VWFA" evidence="1">
    <location>
        <begin position="49"/>
        <end position="241"/>
    </location>
</feature>
<dbReference type="Pfam" id="PF13768">
    <property type="entry name" value="VWA_3"/>
    <property type="match status" value="1"/>
</dbReference>
<dbReference type="Proteomes" id="UP000298652">
    <property type="component" value="Chromosome 8"/>
</dbReference>
<protein>
    <recommendedName>
        <fullName evidence="1">VWFA domain-containing protein</fullName>
    </recommendedName>
</protein>
<proteinExistence type="predicted"/>
<evidence type="ECO:0000313" key="3">
    <source>
        <dbReference type="Proteomes" id="UP000298652"/>
    </source>
</evidence>
<dbReference type="SMART" id="SM00327">
    <property type="entry name" value="VWA"/>
    <property type="match status" value="1"/>
</dbReference>
<sequence>MTPAEKVRVNVAMNPPILLVDYSRELTLNGTAVVRVEAPSSTKSQAPIDLVTLINISHSMSWPAASSPTDETPSTSRLDLLKNAMKFVMRQLDDDDRLAVVAFNDQVVKDHTTGILEMSGGGRMAMERKVDGLVAKGDDGTAFKPSLEYAVKLLDDRADKKRVGFIVLISDGVDKQVKWSDESIAPTDPVRAVLRKYPVHTLGLCHAHDPKALHYIAKISYGTYSSIADYGEIMEALAVCLAGFKTAVAVDACVDIRSSSLQITRIDAGGHTLRGPSGGVLIGTLYAGEVKDLVVHFSYRTGSWPRGYYTTLNGITAGVTYKDVPGGTGRPSTSITDTCSASLPVHAADSQTPPANPCPPHPVALQQMVRSKVADLLTGVLKEFQVLKEEAGGAVHGKGGDDPVLQAVAASSLQRKWEEFKKSDESWKEAPRNFLDLGGVDRDVDSMVGVLKQGSGVGCVYSWLSSSQMQRATAATGLPAAGRFRTPAMAAMVREAHRQMAEEASAQDAGTSVVVGKRAVELLDGINKRFELWCKLDHDLPSSGQEEGDLAAGGMREDINRARQHHIYLAADHAIKQWRSFLESMEKTHGHGTDK</sequence>
<reference evidence="2" key="1">
    <citation type="submission" date="2019-03" db="EMBL/GenBank/DDBJ databases">
        <title>WGS assembly of Setaria viridis.</title>
        <authorList>
            <person name="Huang P."/>
            <person name="Jenkins J."/>
            <person name="Grimwood J."/>
            <person name="Barry K."/>
            <person name="Healey A."/>
            <person name="Mamidi S."/>
            <person name="Sreedasyam A."/>
            <person name="Shu S."/>
            <person name="Feldman M."/>
            <person name="Wu J."/>
            <person name="Yu Y."/>
            <person name="Chen C."/>
            <person name="Johnson J."/>
            <person name="Rokhsar D."/>
            <person name="Baxter I."/>
            <person name="Schmutz J."/>
            <person name="Brutnell T."/>
            <person name="Kellogg E."/>
        </authorList>
    </citation>
    <scope>NUCLEOTIDE SEQUENCE [LARGE SCALE GENOMIC DNA]</scope>
</reference>
<accession>A0A4U6TBK8</accession>
<dbReference type="PROSITE" id="PS50234">
    <property type="entry name" value="VWFA"/>
    <property type="match status" value="1"/>
</dbReference>
<dbReference type="Gene3D" id="3.40.50.410">
    <property type="entry name" value="von Willebrand factor, type A domain"/>
    <property type="match status" value="1"/>
</dbReference>